<sequence>MTFSHDTEQALGTLVRLVNTLPAPGSQVDELKTLEDLDKFIHDREFSAVGQLTSADLEEVRALRGMFAPVFTTGSDAEAAGLVNAIIARGASTPKLTNHDGHPWHIHYSRDDASLASRITVECGIALAQVIASGERERLRRCEAPDCDDALIDLSRNRSKRYCDARTCGNRLHVAAYRERRKTAGE</sequence>
<evidence type="ECO:0000313" key="2">
    <source>
        <dbReference type="EMBL" id="MFC0625682.1"/>
    </source>
</evidence>
<organism evidence="2 3">
    <name type="scientific">Kribbella deserti</name>
    <dbReference type="NCBI Taxonomy" id="1926257"/>
    <lineage>
        <taxon>Bacteria</taxon>
        <taxon>Bacillati</taxon>
        <taxon>Actinomycetota</taxon>
        <taxon>Actinomycetes</taxon>
        <taxon>Propionibacteriales</taxon>
        <taxon>Kribbellaceae</taxon>
        <taxon>Kribbella</taxon>
    </lineage>
</organism>
<dbReference type="SUPFAM" id="SSF160904">
    <property type="entry name" value="Jann2411-like"/>
    <property type="match status" value="1"/>
</dbReference>
<dbReference type="Proteomes" id="UP001589890">
    <property type="component" value="Unassembled WGS sequence"/>
</dbReference>
<reference evidence="2 3" key="1">
    <citation type="submission" date="2024-09" db="EMBL/GenBank/DDBJ databases">
        <authorList>
            <person name="Sun Q."/>
            <person name="Mori K."/>
        </authorList>
    </citation>
    <scope>NUCLEOTIDE SEQUENCE [LARGE SCALE GENOMIC DNA]</scope>
    <source>
        <strain evidence="2 3">CGMCC 1.15906</strain>
    </source>
</reference>
<keyword evidence="3" id="KW-1185">Reference proteome</keyword>
<dbReference type="Pfam" id="PF11706">
    <property type="entry name" value="zf-CGNR"/>
    <property type="match status" value="1"/>
</dbReference>
<dbReference type="Gene3D" id="1.10.3300.10">
    <property type="entry name" value="Jann2411-like domain"/>
    <property type="match status" value="1"/>
</dbReference>
<dbReference type="InterPro" id="IPR010852">
    <property type="entry name" value="ABATE"/>
</dbReference>
<dbReference type="PANTHER" id="PTHR35525:SF3">
    <property type="entry name" value="BLL6575 PROTEIN"/>
    <property type="match status" value="1"/>
</dbReference>
<dbReference type="EMBL" id="JBHLTC010000018">
    <property type="protein sequence ID" value="MFC0625682.1"/>
    <property type="molecule type" value="Genomic_DNA"/>
</dbReference>
<protein>
    <submittedName>
        <fullName evidence="2">CGNR zinc finger domain-containing protein</fullName>
    </submittedName>
</protein>
<comment type="caution">
    <text evidence="2">The sequence shown here is derived from an EMBL/GenBank/DDBJ whole genome shotgun (WGS) entry which is preliminary data.</text>
</comment>
<dbReference type="PANTHER" id="PTHR35525">
    <property type="entry name" value="BLL6575 PROTEIN"/>
    <property type="match status" value="1"/>
</dbReference>
<gene>
    <name evidence="2" type="ORF">ACFFGN_16510</name>
</gene>
<dbReference type="RefSeq" id="WP_380048344.1">
    <property type="nucleotide sequence ID" value="NZ_JBHLTC010000018.1"/>
</dbReference>
<feature type="domain" description="Zinc finger CGNR" evidence="1">
    <location>
        <begin position="138"/>
        <end position="181"/>
    </location>
</feature>
<dbReference type="Pfam" id="PF07336">
    <property type="entry name" value="ABATE"/>
    <property type="match status" value="1"/>
</dbReference>
<dbReference type="InterPro" id="IPR021005">
    <property type="entry name" value="Znf_CGNR"/>
</dbReference>
<proteinExistence type="predicted"/>
<name>A0ABV6QPP6_9ACTN</name>
<accession>A0ABV6QPP6</accession>
<evidence type="ECO:0000313" key="3">
    <source>
        <dbReference type="Proteomes" id="UP001589890"/>
    </source>
</evidence>
<evidence type="ECO:0000259" key="1">
    <source>
        <dbReference type="Pfam" id="PF11706"/>
    </source>
</evidence>
<dbReference type="InterPro" id="IPR023286">
    <property type="entry name" value="ABATE_dom_sf"/>
</dbReference>